<dbReference type="Proteomes" id="UP000027002">
    <property type="component" value="Chromosome 5"/>
</dbReference>
<feature type="chain" id="PRO_5034437095" evidence="1">
    <location>
        <begin position="21"/>
        <end position="66"/>
    </location>
</feature>
<keyword evidence="1" id="KW-0732">Signal</keyword>
<dbReference type="KEGG" id="uvi:66067799"/>
<evidence type="ECO:0000313" key="2">
    <source>
        <dbReference type="EMBL" id="QUC22781.1"/>
    </source>
</evidence>
<evidence type="ECO:0000256" key="1">
    <source>
        <dbReference type="SAM" id="SignalP"/>
    </source>
</evidence>
<name>A0A8E5HWD9_USTVR</name>
<dbReference type="EMBL" id="CP072757">
    <property type="protein sequence ID" value="QUC22781.1"/>
    <property type="molecule type" value="Genomic_DNA"/>
</dbReference>
<gene>
    <name evidence="2" type="ORF">UV8b_07022</name>
</gene>
<sequence>MKLLPVFVAATAGLAAAASAMHQRDVTCPGGRTTCPAGYVCCVCCDGSPGDDCQGCRRRGGGSCFC</sequence>
<dbReference type="AlphaFoldDB" id="A0A8E5HWD9"/>
<proteinExistence type="predicted"/>
<feature type="signal peptide" evidence="1">
    <location>
        <begin position="1"/>
        <end position="20"/>
    </location>
</feature>
<protein>
    <submittedName>
        <fullName evidence="2">Uncharacterized protein</fullName>
    </submittedName>
</protein>
<organism evidence="2 3">
    <name type="scientific">Ustilaginoidea virens</name>
    <name type="common">Rice false smut fungus</name>
    <name type="synonym">Villosiclava virens</name>
    <dbReference type="NCBI Taxonomy" id="1159556"/>
    <lineage>
        <taxon>Eukaryota</taxon>
        <taxon>Fungi</taxon>
        <taxon>Dikarya</taxon>
        <taxon>Ascomycota</taxon>
        <taxon>Pezizomycotina</taxon>
        <taxon>Sordariomycetes</taxon>
        <taxon>Hypocreomycetidae</taxon>
        <taxon>Hypocreales</taxon>
        <taxon>Clavicipitaceae</taxon>
        <taxon>Ustilaginoidea</taxon>
    </lineage>
</organism>
<dbReference type="RefSeq" id="XP_043000454.1">
    <property type="nucleotide sequence ID" value="XM_043144519.1"/>
</dbReference>
<keyword evidence="3" id="KW-1185">Reference proteome</keyword>
<dbReference type="GeneID" id="66067799"/>
<accession>A0A8E5HWD9</accession>
<evidence type="ECO:0000313" key="3">
    <source>
        <dbReference type="Proteomes" id="UP000027002"/>
    </source>
</evidence>
<reference evidence="2" key="1">
    <citation type="submission" date="2020-03" db="EMBL/GenBank/DDBJ databases">
        <title>A mixture of massive structural variations and highly conserved coding sequences in Ustilaginoidea virens genome.</title>
        <authorList>
            <person name="Zhang K."/>
            <person name="Zhao Z."/>
            <person name="Zhang Z."/>
            <person name="Li Y."/>
            <person name="Hsiang T."/>
            <person name="Sun W."/>
        </authorList>
    </citation>
    <scope>NUCLEOTIDE SEQUENCE</scope>
    <source>
        <strain evidence="2">UV-8b</strain>
    </source>
</reference>